<dbReference type="HOGENOM" id="CLU_2124925_0_0_1"/>
<sequence>MNARFARCTSGARRGKSLITSVGSGRAAGSAGEEAGVTGSDSPGLLVGGCGAGARGWRWQDDGAATATARSRECAGEVANCGKKRMRGRHAAAAVAWAGERAEREERRQRNGGG</sequence>
<feature type="compositionally biased region" description="Low complexity" evidence="1">
    <location>
        <begin position="22"/>
        <end position="40"/>
    </location>
</feature>
<dbReference type="AlphaFoldDB" id="A0A0D9YF28"/>
<evidence type="ECO:0000256" key="1">
    <source>
        <dbReference type="SAM" id="MobiDB-lite"/>
    </source>
</evidence>
<name>A0A0D9YF28_9ORYZ</name>
<accession>A0A0D9YF28</accession>
<dbReference type="EnsemblPlants" id="OGLUM01G35350.1">
    <property type="protein sequence ID" value="OGLUM01G35350.1"/>
    <property type="gene ID" value="OGLUM01G35350"/>
</dbReference>
<evidence type="ECO:0000313" key="2">
    <source>
        <dbReference type="EnsemblPlants" id="OGLUM01G35350.1"/>
    </source>
</evidence>
<dbReference type="Proteomes" id="UP000026961">
    <property type="component" value="Chromosome 1"/>
</dbReference>
<organism evidence="2">
    <name type="scientific">Oryza glumipatula</name>
    <dbReference type="NCBI Taxonomy" id="40148"/>
    <lineage>
        <taxon>Eukaryota</taxon>
        <taxon>Viridiplantae</taxon>
        <taxon>Streptophyta</taxon>
        <taxon>Embryophyta</taxon>
        <taxon>Tracheophyta</taxon>
        <taxon>Spermatophyta</taxon>
        <taxon>Magnoliopsida</taxon>
        <taxon>Liliopsida</taxon>
        <taxon>Poales</taxon>
        <taxon>Poaceae</taxon>
        <taxon>BOP clade</taxon>
        <taxon>Oryzoideae</taxon>
        <taxon>Oryzeae</taxon>
        <taxon>Oryzinae</taxon>
        <taxon>Oryza</taxon>
    </lineage>
</organism>
<protein>
    <submittedName>
        <fullName evidence="2">Uncharacterized protein</fullName>
    </submittedName>
</protein>
<feature type="region of interest" description="Disordered" evidence="1">
    <location>
        <begin position="22"/>
        <end position="42"/>
    </location>
</feature>
<reference evidence="2" key="2">
    <citation type="submission" date="2015-04" db="UniProtKB">
        <authorList>
            <consortium name="EnsemblPlants"/>
        </authorList>
    </citation>
    <scope>IDENTIFICATION</scope>
</reference>
<reference evidence="2" key="3">
    <citation type="submission" date="2018-05" db="EMBL/GenBank/DDBJ databases">
        <title>OgluRS3 (Oryza glumaepatula Reference Sequence Version 3).</title>
        <authorList>
            <person name="Zhang J."/>
            <person name="Kudrna D."/>
            <person name="Lee S."/>
            <person name="Talag J."/>
            <person name="Welchert J."/>
            <person name="Wing R.A."/>
        </authorList>
    </citation>
    <scope>NUCLEOTIDE SEQUENCE [LARGE SCALE GENOMIC DNA]</scope>
</reference>
<dbReference type="Gramene" id="OGLUM01G35350.1">
    <property type="protein sequence ID" value="OGLUM01G35350.1"/>
    <property type="gene ID" value="OGLUM01G35350"/>
</dbReference>
<reference evidence="2" key="1">
    <citation type="submission" date="2013-08" db="EMBL/GenBank/DDBJ databases">
        <title>Oryza genome evolution.</title>
        <authorList>
            <person name="Wing R.A."/>
            <person name="Panaud O."/>
            <person name="Oliveira A.C."/>
        </authorList>
    </citation>
    <scope>NUCLEOTIDE SEQUENCE</scope>
</reference>
<proteinExistence type="predicted"/>
<evidence type="ECO:0000313" key="3">
    <source>
        <dbReference type="Proteomes" id="UP000026961"/>
    </source>
</evidence>
<keyword evidence="3" id="KW-1185">Reference proteome</keyword>